<keyword evidence="3" id="KW-1185">Reference proteome</keyword>
<name>A0A238HHT4_9NEIS</name>
<reference evidence="2 3" key="2">
    <citation type="submission" date="2017-06" db="EMBL/GenBank/DDBJ databases">
        <authorList>
            <person name="Kim H.J."/>
            <person name="Triplett B.A."/>
        </authorList>
    </citation>
    <scope>NUCLEOTIDE SEQUENCE [LARGE SCALE GENOMIC DNA]</scope>
    <source>
        <strain evidence="2">Kingella_eburonensis</strain>
    </source>
</reference>
<accession>A0A238HHT4</accession>
<evidence type="ECO:0000313" key="2">
    <source>
        <dbReference type="EMBL" id="SNB81834.1"/>
    </source>
</evidence>
<reference evidence="1" key="1">
    <citation type="submission" date="2017-05" db="EMBL/GenBank/DDBJ databases">
        <authorList>
            <person name="Song R."/>
            <person name="Chenine A.L."/>
            <person name="Ruprecht R.M."/>
        </authorList>
    </citation>
    <scope>NUCLEOTIDE SEQUENCE</scope>
    <source>
        <strain evidence="1">Kingella_eburonensis</strain>
    </source>
</reference>
<gene>
    <name evidence="1" type="ORF">KEBURONENSIS_01961</name>
    <name evidence="2" type="ORF">KEBURONENSIS_01969</name>
</gene>
<dbReference type="AlphaFoldDB" id="A0A238HHT4"/>
<sequence length="112" mass="12427">MPVCREDFGILLKESIAAYTQKQSTDLTKCLMHQVQGSYYDDGSTITKPVNAANQRGLKELENPVNWLLSGWSFSGNPLGGDTISLKTLLWLFPDQIHAKIMQAIETEIGAK</sequence>
<organism evidence="1">
    <name type="scientific">Kingella negevensis</name>
    <dbReference type="NCBI Taxonomy" id="1522312"/>
    <lineage>
        <taxon>Bacteria</taxon>
        <taxon>Pseudomonadati</taxon>
        <taxon>Pseudomonadota</taxon>
        <taxon>Betaproteobacteria</taxon>
        <taxon>Neisseriales</taxon>
        <taxon>Neisseriaceae</taxon>
        <taxon>Kingella</taxon>
    </lineage>
</organism>
<proteinExistence type="predicted"/>
<dbReference type="Proteomes" id="UP000215450">
    <property type="component" value="Unassembled WGS sequence"/>
</dbReference>
<evidence type="ECO:0000313" key="1">
    <source>
        <dbReference type="EMBL" id="SMQ13295.1"/>
    </source>
</evidence>
<dbReference type="EMBL" id="FXUV02000058">
    <property type="protein sequence ID" value="SNB81834.1"/>
    <property type="molecule type" value="Genomic_DNA"/>
</dbReference>
<evidence type="ECO:0000313" key="3">
    <source>
        <dbReference type="Proteomes" id="UP000215450"/>
    </source>
</evidence>
<protein>
    <submittedName>
        <fullName evidence="1">Uncharacterized protein</fullName>
    </submittedName>
</protein>
<dbReference type="EMBL" id="FXUV01000054">
    <property type="protein sequence ID" value="SMQ13295.1"/>
    <property type="molecule type" value="Genomic_DNA"/>
</dbReference>